<comment type="caution">
    <text evidence="2">The sequence shown here is derived from an EMBL/GenBank/DDBJ whole genome shotgun (WGS) entry which is preliminary data.</text>
</comment>
<dbReference type="PROSITE" id="PS50943">
    <property type="entry name" value="HTH_CROC1"/>
    <property type="match status" value="1"/>
</dbReference>
<dbReference type="InterPro" id="IPR010982">
    <property type="entry name" value="Lambda_DNA-bd_dom_sf"/>
</dbReference>
<feature type="domain" description="HTH cro/C1-type" evidence="1">
    <location>
        <begin position="18"/>
        <end position="70"/>
    </location>
</feature>
<dbReference type="AlphaFoldDB" id="A0AAX2ABF8"/>
<dbReference type="RefSeq" id="WP_114843381.1">
    <property type="nucleotide sequence ID" value="NZ_CP031220.1"/>
</dbReference>
<organism evidence="2 3">
    <name type="scientific">Malaciobacter mytili LMG 24559</name>
    <dbReference type="NCBI Taxonomy" id="1032238"/>
    <lineage>
        <taxon>Bacteria</taxon>
        <taxon>Pseudomonadati</taxon>
        <taxon>Campylobacterota</taxon>
        <taxon>Epsilonproteobacteria</taxon>
        <taxon>Campylobacterales</taxon>
        <taxon>Arcobacteraceae</taxon>
        <taxon>Malaciobacter</taxon>
    </lineage>
</organism>
<name>A0AAX2ABF8_9BACT</name>
<proteinExistence type="predicted"/>
<dbReference type="EMBL" id="NXID01000074">
    <property type="protein sequence ID" value="RXK12886.1"/>
    <property type="molecule type" value="Genomic_DNA"/>
</dbReference>
<sequence length="104" mass="12161">MIELMTPLDIMEEFTDMIESERIKKGKTQEDLYLAAGMTQRTYANFIKKKDTKFSNIVNLLIALDLTSKLDMLIKQESYASLDEIREKNNKITRKRVRKNGVDK</sequence>
<dbReference type="InterPro" id="IPR001387">
    <property type="entry name" value="Cro/C1-type_HTH"/>
</dbReference>
<dbReference type="Gene3D" id="1.10.260.40">
    <property type="entry name" value="lambda repressor-like DNA-binding domains"/>
    <property type="match status" value="1"/>
</dbReference>
<dbReference type="Proteomes" id="UP000290092">
    <property type="component" value="Unassembled WGS sequence"/>
</dbReference>
<dbReference type="KEGG" id="amyt:AMYT_a0178"/>
<evidence type="ECO:0000313" key="2">
    <source>
        <dbReference type="EMBL" id="RXK12886.1"/>
    </source>
</evidence>
<protein>
    <recommendedName>
        <fullName evidence="1">HTH cro/C1-type domain-containing protein</fullName>
    </recommendedName>
</protein>
<evidence type="ECO:0000259" key="1">
    <source>
        <dbReference type="PROSITE" id="PS50943"/>
    </source>
</evidence>
<dbReference type="SUPFAM" id="SSF47413">
    <property type="entry name" value="lambda repressor-like DNA-binding domains"/>
    <property type="match status" value="1"/>
</dbReference>
<dbReference type="GO" id="GO:0003677">
    <property type="term" value="F:DNA binding"/>
    <property type="evidence" value="ECO:0007669"/>
    <property type="project" value="InterPro"/>
</dbReference>
<evidence type="ECO:0000313" key="3">
    <source>
        <dbReference type="Proteomes" id="UP000290092"/>
    </source>
</evidence>
<reference evidence="2 3" key="1">
    <citation type="submission" date="2017-09" db="EMBL/GenBank/DDBJ databases">
        <title>Genomics of the genus Arcobacter.</title>
        <authorList>
            <person name="Perez-Cataluna A."/>
            <person name="Figueras M.J."/>
            <person name="Salas-Masso N."/>
        </authorList>
    </citation>
    <scope>NUCLEOTIDE SEQUENCE [LARGE SCALE GENOMIC DNA]</scope>
    <source>
        <strain evidence="2 3">CECT 7386</strain>
    </source>
</reference>
<dbReference type="Pfam" id="PF01381">
    <property type="entry name" value="HTH_3"/>
    <property type="match status" value="1"/>
</dbReference>
<accession>A0AAX2ABF8</accession>
<keyword evidence="3" id="KW-1185">Reference proteome</keyword>
<gene>
    <name evidence="2" type="ORF">CP985_14135</name>
</gene>